<keyword evidence="3" id="KW-1185">Reference proteome</keyword>
<name>A0ABX7SNH4_9CAUL</name>
<sequence>MDDGIRVLAGQRVFVCPEDGPRLDGEAAALDLMGRLWGLDADWVAVPTTLLGEDFLHLRTGVLGGVVQKFVNYRLRLAVMGDITEAVAASDALRDFVREANASGHVWFVADLAELEQRLARGGGG</sequence>
<accession>A0ABX7SNH4</accession>
<organism evidence="2 3">
    <name type="scientific">Brevundimonas pondensis</name>
    <dbReference type="NCBI Taxonomy" id="2774189"/>
    <lineage>
        <taxon>Bacteria</taxon>
        <taxon>Pseudomonadati</taxon>
        <taxon>Pseudomonadota</taxon>
        <taxon>Alphaproteobacteria</taxon>
        <taxon>Caulobacterales</taxon>
        <taxon>Caulobacteraceae</taxon>
        <taxon>Brevundimonas</taxon>
    </lineage>
</organism>
<proteinExistence type="predicted"/>
<dbReference type="RefSeq" id="WP_207826448.1">
    <property type="nucleotide sequence ID" value="NZ_CP062006.1"/>
</dbReference>
<dbReference type="EMBL" id="CP062006">
    <property type="protein sequence ID" value="QTC88904.1"/>
    <property type="molecule type" value="Genomic_DNA"/>
</dbReference>
<evidence type="ECO:0000313" key="3">
    <source>
        <dbReference type="Proteomes" id="UP000663942"/>
    </source>
</evidence>
<feature type="domain" description="DUF4180" evidence="1">
    <location>
        <begin position="10"/>
        <end position="119"/>
    </location>
</feature>
<dbReference type="Proteomes" id="UP000663942">
    <property type="component" value="Chromosome"/>
</dbReference>
<dbReference type="Pfam" id="PF13788">
    <property type="entry name" value="DUF4180"/>
    <property type="match status" value="1"/>
</dbReference>
<evidence type="ECO:0000313" key="2">
    <source>
        <dbReference type="EMBL" id="QTC88904.1"/>
    </source>
</evidence>
<dbReference type="InterPro" id="IPR025438">
    <property type="entry name" value="DUF4180"/>
</dbReference>
<protein>
    <submittedName>
        <fullName evidence="2">DUF4180 domain-containing protein</fullName>
    </submittedName>
</protein>
<reference evidence="2 3" key="1">
    <citation type="submission" date="2020-09" db="EMBL/GenBank/DDBJ databases">
        <title>Brevundimonas sp. LVF1 isolated from an oligotrophic pond in Goettingen, Germany.</title>
        <authorList>
            <person name="Friedrich I."/>
            <person name="Klassen A."/>
            <person name="Neubauer H."/>
            <person name="Schneider D."/>
            <person name="Hertel R."/>
            <person name="Daniel R."/>
        </authorList>
    </citation>
    <scope>NUCLEOTIDE SEQUENCE [LARGE SCALE GENOMIC DNA]</scope>
    <source>
        <strain evidence="2 3">LVF1</strain>
    </source>
</reference>
<gene>
    <name evidence="2" type="ORF">IFE19_06080</name>
</gene>
<evidence type="ECO:0000259" key="1">
    <source>
        <dbReference type="Pfam" id="PF13788"/>
    </source>
</evidence>